<keyword evidence="5 12" id="KW-0489">Methyltransferase</keyword>
<dbReference type="PaxDb" id="6239-Y53F4B.42"/>
<dbReference type="KEGG" id="cel:CELE_Y53F4B.42"/>
<keyword evidence="17" id="KW-1267">Proteomics identification</keyword>
<dbReference type="Gene3D" id="3.40.50.150">
    <property type="entry name" value="Vaccinia Virus protein VP39"/>
    <property type="match status" value="1"/>
</dbReference>
<dbReference type="STRING" id="6239.Y53F4B.42.1"/>
<organism evidence="14 15">
    <name type="scientific">Caenorhabditis elegans</name>
    <dbReference type="NCBI Taxonomy" id="6239"/>
    <lineage>
        <taxon>Eukaryota</taxon>
        <taxon>Metazoa</taxon>
        <taxon>Ecdysozoa</taxon>
        <taxon>Nematoda</taxon>
        <taxon>Chromadorea</taxon>
        <taxon>Rhabditida</taxon>
        <taxon>Rhabditina</taxon>
        <taxon>Rhabditomorpha</taxon>
        <taxon>Rhabditoidea</taxon>
        <taxon>Rhabditidae</taxon>
        <taxon>Peloderinae</taxon>
        <taxon>Caenorhabditis</taxon>
    </lineage>
</organism>
<dbReference type="eggNOG" id="KOG2361">
    <property type="taxonomic scope" value="Eukaryota"/>
</dbReference>
<dbReference type="AGR" id="WB:WBGene00044720"/>
<dbReference type="AlphaFoldDB" id="Q2MDF2"/>
<evidence type="ECO:0000256" key="9">
    <source>
        <dbReference type="ARBA" id="ARBA00050646"/>
    </source>
</evidence>
<evidence type="ECO:0000259" key="13">
    <source>
        <dbReference type="Pfam" id="PF08242"/>
    </source>
</evidence>
<evidence type="ECO:0000256" key="12">
    <source>
        <dbReference type="PIRNR" id="PIRNR037755"/>
    </source>
</evidence>
<evidence type="ECO:0000256" key="11">
    <source>
        <dbReference type="ARBA" id="ARBA00065134"/>
    </source>
</evidence>
<sequence>MKDEPIMACAEENPDEKPKCNPFGTRFLTDDTKVFEHNAWDDVEWSPEQQEEAQRIVQGQKSMKVDEEKAMRLLSTPADQWDAFYAHNENRFFKDRNWLLKEFPELNVEDESNLQKEKIEILEVGCGVGNTTFPLLQVNNSSSRLMLHSCDYAPNAIRVLKSQDAYDPEKMNAFVWDITQPASQEAPNVGSLDYIVCIYVLSAIHPDNIKNALKNLVRLLKPGGSLLLKDYGRYDLTQLRFKKDRLIDGNLYCRGDGTLVYFFDMEELETLLAEHGLQKKVMHVDRRLIVNRAKQVKMYRQWIQGKFLKSC</sequence>
<dbReference type="WormBase" id="Y53F4B.42">
    <property type="protein sequence ID" value="CE39654"/>
    <property type="gene ID" value="WBGene00044720"/>
    <property type="gene designation" value="metl-2"/>
</dbReference>
<keyword evidence="8" id="KW-0539">Nucleus</keyword>
<dbReference type="EMBL" id="BX284602">
    <property type="protein sequence ID" value="CAJ58501.1"/>
    <property type="molecule type" value="Genomic_DNA"/>
</dbReference>
<dbReference type="InterPro" id="IPR013217">
    <property type="entry name" value="Methyltransf_12"/>
</dbReference>
<proteinExistence type="evidence at protein level"/>
<dbReference type="GO" id="GO:0030488">
    <property type="term" value="P:tRNA methylation"/>
    <property type="evidence" value="ECO:0007669"/>
    <property type="project" value="UniProtKB-ARBA"/>
</dbReference>
<dbReference type="CDD" id="cd02440">
    <property type="entry name" value="AdoMet_MTases"/>
    <property type="match status" value="1"/>
</dbReference>
<dbReference type="GeneID" id="4363033"/>
<evidence type="ECO:0000256" key="7">
    <source>
        <dbReference type="ARBA" id="ARBA00022694"/>
    </source>
</evidence>
<dbReference type="Bgee" id="WBGene00044720">
    <property type="expression patterns" value="Expressed in embryo and 3 other cell types or tissues"/>
</dbReference>
<dbReference type="HOGENOM" id="CLU_029724_0_2_1"/>
<dbReference type="GO" id="GO:0005634">
    <property type="term" value="C:nucleus"/>
    <property type="evidence" value="ECO:0007669"/>
    <property type="project" value="UniProtKB-SubCell"/>
</dbReference>
<evidence type="ECO:0007829" key="17">
    <source>
        <dbReference type="PeptideAtlas" id="Q2MDF2"/>
    </source>
</evidence>
<evidence type="ECO:0000256" key="1">
    <source>
        <dbReference type="ARBA" id="ARBA00004123"/>
    </source>
</evidence>
<name>Q2MDF2_CAEEL</name>
<dbReference type="EC" id="2.1.1.-" evidence="12"/>
<reference evidence="14 15" key="1">
    <citation type="journal article" date="1998" name="Science">
        <title>Genome sequence of the nematode C. elegans: a platform for investigating biology.</title>
        <authorList>
            <consortium name="The C. elegans sequencing consortium"/>
            <person name="Sulson J.E."/>
            <person name="Waterston R."/>
        </authorList>
    </citation>
    <scope>NUCLEOTIDE SEQUENCE [LARGE SCALE GENOMIC DNA]</scope>
    <source>
        <strain evidence="14 15">Bristol N2</strain>
    </source>
</reference>
<dbReference type="InterPro" id="IPR029063">
    <property type="entry name" value="SAM-dependent_MTases_sf"/>
</dbReference>
<evidence type="ECO:0000313" key="14">
    <source>
        <dbReference type="EMBL" id="CAJ58501.1"/>
    </source>
</evidence>
<dbReference type="FunCoup" id="Q2MDF2">
    <property type="interactions" value="2727"/>
</dbReference>
<dbReference type="InterPro" id="IPR026113">
    <property type="entry name" value="METTL2/6/8-like"/>
</dbReference>
<dbReference type="Proteomes" id="UP000001940">
    <property type="component" value="Chromosome II"/>
</dbReference>
<dbReference type="PANTHER" id="PTHR22809:SF11">
    <property type="entry name" value="TRNA N(3)-METHYLCYTIDINE METHYLTRANSFERASE METTL2"/>
    <property type="match status" value="1"/>
</dbReference>
<dbReference type="UCSC" id="Y53F4B.42">
    <property type="organism name" value="c. elegans"/>
</dbReference>
<evidence type="ECO:0000256" key="10">
    <source>
        <dbReference type="ARBA" id="ARBA00058280"/>
    </source>
</evidence>
<evidence type="ECO:0000256" key="3">
    <source>
        <dbReference type="ARBA" id="ARBA00009725"/>
    </source>
</evidence>
<dbReference type="FunFam" id="3.40.50.150:FF:000279">
    <property type="entry name" value="Methyltransferase-like protein"/>
    <property type="match status" value="1"/>
</dbReference>
<evidence type="ECO:0000256" key="4">
    <source>
        <dbReference type="ARBA" id="ARBA00022490"/>
    </source>
</evidence>
<dbReference type="PeptideAtlas" id="Q2MDF2"/>
<evidence type="ECO:0000256" key="5">
    <source>
        <dbReference type="ARBA" id="ARBA00022603"/>
    </source>
</evidence>
<dbReference type="SMR" id="Q2MDF2"/>
<accession>Q2MDF2</accession>
<dbReference type="GO" id="GO:0052735">
    <property type="term" value="F:tRNA (cytidine-3-)-methyltransferase activity"/>
    <property type="evidence" value="ECO:0000318"/>
    <property type="project" value="GO_Central"/>
</dbReference>
<dbReference type="SUPFAM" id="SSF53335">
    <property type="entry name" value="S-adenosyl-L-methionine-dependent methyltransferases"/>
    <property type="match status" value="1"/>
</dbReference>
<dbReference type="CTD" id="4363033"/>
<keyword evidence="4" id="KW-0963">Cytoplasm</keyword>
<comment type="catalytic activity">
    <reaction evidence="9">
        <text>cytidine(32) in tRNA(Ser) + S-adenosyl-L-methionine = N(3)-methylcytidine(32) in tRNA(Ser) + S-adenosyl-L-homocysteine + H(+)</text>
        <dbReference type="Rhea" id="RHEA:50956"/>
        <dbReference type="Rhea" id="RHEA-COMP:12849"/>
        <dbReference type="Rhea" id="RHEA-COMP:12851"/>
        <dbReference type="ChEBI" id="CHEBI:15378"/>
        <dbReference type="ChEBI" id="CHEBI:57856"/>
        <dbReference type="ChEBI" id="CHEBI:59789"/>
        <dbReference type="ChEBI" id="CHEBI:74894"/>
        <dbReference type="ChEBI" id="CHEBI:82748"/>
    </reaction>
    <physiologicalReaction direction="left-to-right" evidence="9">
        <dbReference type="Rhea" id="RHEA:50957"/>
    </physiologicalReaction>
</comment>
<keyword evidence="15" id="KW-1185">Reference proteome</keyword>
<protein>
    <recommendedName>
        <fullName evidence="12">tRNA N(3)-methylcytidine methyltransferase</fullName>
        <ecNumber evidence="12">2.1.1.-</ecNumber>
    </recommendedName>
</protein>
<evidence type="ECO:0000256" key="8">
    <source>
        <dbReference type="ARBA" id="ARBA00023242"/>
    </source>
</evidence>
<dbReference type="OrthoDB" id="417697at2759"/>
<feature type="domain" description="Methyltransferase type 12" evidence="13">
    <location>
        <begin position="122"/>
        <end position="226"/>
    </location>
</feature>
<keyword evidence="7" id="KW-0819">tRNA processing</keyword>
<dbReference type="OMA" id="KHNACKT"/>
<dbReference type="PhylomeDB" id="Q2MDF2"/>
<dbReference type="InParanoid" id="Q2MDF2"/>
<gene>
    <name evidence="14 16" type="primary">metl-2</name>
    <name evidence="14" type="ORF">CELE_Y53F4B.42</name>
    <name evidence="16" type="ORF">Y53F4B.42</name>
</gene>
<dbReference type="PANTHER" id="PTHR22809">
    <property type="entry name" value="METHYLTRANSFERASE-RELATED"/>
    <property type="match status" value="1"/>
</dbReference>
<comment type="function">
    <text evidence="10">S-adenosyl-L-methionine-dependent methyltransferase that mediates N(3)-methylcytidine modification of residue 32 of the tRNA anticodon loop of tRNA(Ser), including tRNA(Ser)(UGA) and tRNA(Ser)(GCU). Interaction with SARS1/SerRS is required for N(3)-methylcytidine methylation.</text>
</comment>
<evidence type="ECO:0000256" key="6">
    <source>
        <dbReference type="ARBA" id="ARBA00022679"/>
    </source>
</evidence>
<comment type="subcellular location">
    <subcellularLocation>
        <location evidence="2">Cytoplasm</location>
    </subcellularLocation>
    <subcellularLocation>
        <location evidence="1">Nucleus</location>
    </subcellularLocation>
</comment>
<comment type="subunit">
    <text evidence="11">Monomer. Interacts with SARS1/SerRS; interaction is mediated via tRNA(Ser) and is required for N(3)-methylcytidine methylation.</text>
</comment>
<evidence type="ECO:0000313" key="16">
    <source>
        <dbReference type="WormBase" id="Y53F4B.42"/>
    </source>
</evidence>
<dbReference type="GO" id="GO:0005737">
    <property type="term" value="C:cytoplasm"/>
    <property type="evidence" value="ECO:0007669"/>
    <property type="project" value="UniProtKB-SubCell"/>
</dbReference>
<dbReference type="PIRSF" id="PIRSF037755">
    <property type="entry name" value="Mettl2_prd"/>
    <property type="match status" value="1"/>
</dbReference>
<dbReference type="Pfam" id="PF08242">
    <property type="entry name" value="Methyltransf_12"/>
    <property type="match status" value="1"/>
</dbReference>
<dbReference type="RefSeq" id="NP_001040827.1">
    <property type="nucleotide sequence ID" value="NM_001047362.5"/>
</dbReference>
<evidence type="ECO:0000256" key="2">
    <source>
        <dbReference type="ARBA" id="ARBA00004496"/>
    </source>
</evidence>
<comment type="similarity">
    <text evidence="3 12">Belongs to the methyltransferase superfamily. METL family.</text>
</comment>
<keyword evidence="6 12" id="KW-0808">Transferase</keyword>
<evidence type="ECO:0000313" key="15">
    <source>
        <dbReference type="Proteomes" id="UP000001940"/>
    </source>
</evidence>